<keyword evidence="3" id="KW-0072">Autophagy</keyword>
<dbReference type="AlphaFoldDB" id="A0AAX4H7Q9"/>
<dbReference type="RefSeq" id="XP_062876677.1">
    <property type="nucleotide sequence ID" value="XM_063020607.1"/>
</dbReference>
<dbReference type="GO" id="GO:0006914">
    <property type="term" value="P:autophagy"/>
    <property type="evidence" value="ECO:0007669"/>
    <property type="project" value="UniProtKB-KW"/>
</dbReference>
<organism evidence="4 5">
    <name type="scientific">Australozyma saopauloensis</name>
    <dbReference type="NCBI Taxonomy" id="291208"/>
    <lineage>
        <taxon>Eukaryota</taxon>
        <taxon>Fungi</taxon>
        <taxon>Dikarya</taxon>
        <taxon>Ascomycota</taxon>
        <taxon>Saccharomycotina</taxon>
        <taxon>Pichiomycetes</taxon>
        <taxon>Metschnikowiaceae</taxon>
        <taxon>Australozyma</taxon>
    </lineage>
</organism>
<evidence type="ECO:0000256" key="2">
    <source>
        <dbReference type="ARBA" id="ARBA00022927"/>
    </source>
</evidence>
<keyword evidence="1" id="KW-0833">Ubl conjugation pathway</keyword>
<dbReference type="Pfam" id="PF03987">
    <property type="entry name" value="Autophagy_act_C"/>
    <property type="match status" value="1"/>
</dbReference>
<dbReference type="GO" id="GO:0015031">
    <property type="term" value="P:protein transport"/>
    <property type="evidence" value="ECO:0007669"/>
    <property type="project" value="UniProtKB-KW"/>
</dbReference>
<proteinExistence type="predicted"/>
<evidence type="ECO:0000313" key="4">
    <source>
        <dbReference type="EMBL" id="WPK24294.1"/>
    </source>
</evidence>
<evidence type="ECO:0008006" key="6">
    <source>
        <dbReference type="Google" id="ProtNLM"/>
    </source>
</evidence>
<evidence type="ECO:0000256" key="1">
    <source>
        <dbReference type="ARBA" id="ARBA00022786"/>
    </source>
</evidence>
<dbReference type="Proteomes" id="UP001338582">
    <property type="component" value="Chromosome 2"/>
</dbReference>
<accession>A0AAX4H7Q9</accession>
<keyword evidence="2" id="KW-0653">Protein transport</keyword>
<dbReference type="InterPro" id="IPR007135">
    <property type="entry name" value="Atg3/Atg10"/>
</dbReference>
<keyword evidence="2" id="KW-0813">Transport</keyword>
<keyword evidence="5" id="KW-1185">Reference proteome</keyword>
<dbReference type="KEGG" id="asau:88172627"/>
<reference evidence="4 5" key="1">
    <citation type="submission" date="2023-10" db="EMBL/GenBank/DDBJ databases">
        <title>Draft Genome Sequence of Candida saopaulonensis from a very Premature Infant with Sepsis.</title>
        <authorList>
            <person name="Ning Y."/>
            <person name="Dai R."/>
            <person name="Xiao M."/>
            <person name="Xu Y."/>
            <person name="Yan Q."/>
            <person name="Zhang L."/>
        </authorList>
    </citation>
    <scope>NUCLEOTIDE SEQUENCE [LARGE SCALE GENOMIC DNA]</scope>
    <source>
        <strain evidence="4 5">19XY460</strain>
    </source>
</reference>
<dbReference type="EMBL" id="CP138895">
    <property type="protein sequence ID" value="WPK24294.1"/>
    <property type="molecule type" value="Genomic_DNA"/>
</dbReference>
<evidence type="ECO:0000256" key="3">
    <source>
        <dbReference type="ARBA" id="ARBA00023006"/>
    </source>
</evidence>
<sequence>MGVSIESNYLPSRGSSWTGLSIFEMDINQFEEALPKFNSLLLEHLSAPIFKNYIRNSLISPYSYTRIERAPKRVDTINTNPLNKSSWSWLSAEFTIHYDNFYRVPLFSFRLDLLLVDSNSYCAIDIHPILQNPWIYMHPCETSSTMDGIGWTDDVDYLVKWIGMVFLMVLPDIQMRYIVQ</sequence>
<dbReference type="GeneID" id="88172627"/>
<name>A0AAX4H7Q9_9ASCO</name>
<protein>
    <recommendedName>
        <fullName evidence="6">Ubiquitin-like-conjugating enzyme ATG10</fullName>
    </recommendedName>
</protein>
<evidence type="ECO:0000313" key="5">
    <source>
        <dbReference type="Proteomes" id="UP001338582"/>
    </source>
</evidence>
<dbReference type="GO" id="GO:0019787">
    <property type="term" value="F:ubiquitin-like protein transferase activity"/>
    <property type="evidence" value="ECO:0007669"/>
    <property type="project" value="InterPro"/>
</dbReference>
<gene>
    <name evidence="4" type="ORF">PUMCH_001562</name>
</gene>